<evidence type="ECO:0000313" key="6">
    <source>
        <dbReference type="Proteomes" id="UP000662703"/>
    </source>
</evidence>
<keyword evidence="3" id="KW-0804">Transcription</keyword>
<dbReference type="RefSeq" id="WP_194864552.1">
    <property type="nucleotide sequence ID" value="NZ_ARXX01000014.1"/>
</dbReference>
<dbReference type="SUPFAM" id="SSF75516">
    <property type="entry name" value="Pheromone-binding domain of LuxR-like quorum-sensing transcription factors"/>
    <property type="match status" value="1"/>
</dbReference>
<dbReference type="PANTHER" id="PTHR44688:SF16">
    <property type="entry name" value="DNA-BINDING TRANSCRIPTIONAL ACTIVATOR DEVR_DOSR"/>
    <property type="match status" value="1"/>
</dbReference>
<dbReference type="InterPro" id="IPR036388">
    <property type="entry name" value="WH-like_DNA-bd_sf"/>
</dbReference>
<dbReference type="InterPro" id="IPR005143">
    <property type="entry name" value="TF_LuxR_autoind-bd_dom"/>
</dbReference>
<keyword evidence="6" id="KW-1185">Reference proteome</keyword>
<dbReference type="PRINTS" id="PR00038">
    <property type="entry name" value="HTHLUXR"/>
</dbReference>
<dbReference type="PROSITE" id="PS50043">
    <property type="entry name" value="HTH_LUXR_2"/>
    <property type="match status" value="1"/>
</dbReference>
<evidence type="ECO:0000256" key="2">
    <source>
        <dbReference type="ARBA" id="ARBA00023125"/>
    </source>
</evidence>
<feature type="domain" description="HTH luxR-type" evidence="4">
    <location>
        <begin position="181"/>
        <end position="246"/>
    </location>
</feature>
<protein>
    <submittedName>
        <fullName evidence="5">LuxR family transcriptional regulator</fullName>
    </submittedName>
</protein>
<dbReference type="PANTHER" id="PTHR44688">
    <property type="entry name" value="DNA-BINDING TRANSCRIPTIONAL ACTIVATOR DEVR_DOSR"/>
    <property type="match status" value="1"/>
</dbReference>
<dbReference type="SUPFAM" id="SSF46894">
    <property type="entry name" value="C-terminal effector domain of the bipartite response regulators"/>
    <property type="match status" value="1"/>
</dbReference>
<dbReference type="EMBL" id="ARXX01000014">
    <property type="protein sequence ID" value="MBF5055956.1"/>
    <property type="molecule type" value="Genomic_DNA"/>
</dbReference>
<dbReference type="CDD" id="cd06170">
    <property type="entry name" value="LuxR_C_like"/>
    <property type="match status" value="1"/>
</dbReference>
<keyword evidence="2" id="KW-0238">DNA-binding</keyword>
<dbReference type="Gene3D" id="3.30.450.80">
    <property type="entry name" value="Transcription factor LuxR-like, autoinducer-binding domain"/>
    <property type="match status" value="1"/>
</dbReference>
<comment type="caution">
    <text evidence="5">The sequence shown here is derived from an EMBL/GenBank/DDBJ whole genome shotgun (WGS) entry which is preliminary data.</text>
</comment>
<evidence type="ECO:0000313" key="5">
    <source>
        <dbReference type="EMBL" id="MBF5055956.1"/>
    </source>
</evidence>
<reference evidence="5 6" key="1">
    <citation type="submission" date="2012-09" db="EMBL/GenBank/DDBJ databases">
        <title>Genome Sequence of alkane-degrading Bacterium Alcanivorax sp. 521-1.</title>
        <authorList>
            <person name="Lai Q."/>
            <person name="Shao Z."/>
        </authorList>
    </citation>
    <scope>NUCLEOTIDE SEQUENCE [LARGE SCALE GENOMIC DNA]</scope>
    <source>
        <strain evidence="5 6">521-1</strain>
    </source>
</reference>
<organism evidence="5 6">
    <name type="scientific">Alloalcanivorax profundimaris</name>
    <dbReference type="NCBI Taxonomy" id="2735259"/>
    <lineage>
        <taxon>Bacteria</taxon>
        <taxon>Pseudomonadati</taxon>
        <taxon>Pseudomonadota</taxon>
        <taxon>Gammaproteobacteria</taxon>
        <taxon>Oceanospirillales</taxon>
        <taxon>Alcanivoracaceae</taxon>
        <taxon>Alloalcanivorax</taxon>
    </lineage>
</organism>
<accession>A0ABS0AR49</accession>
<dbReference type="Pfam" id="PF03472">
    <property type="entry name" value="Autoind_bind"/>
    <property type="match status" value="1"/>
</dbReference>
<sequence>MFYDKNLVTQIYSLKRLTRLNRLRTAIEHLIWDHGFQHFFFVLNGAVSIQCHESLTIHDLPDTWCQLYEDEHLNQGDPLVHYGMHQALPLDWPSIMELPEYDTVEQRGVMMLRHHHGMTGGCVVPLHANSLHGLLILVAREETAQEHVRQFLPYALLLGQVVMERARVFRQELQAENVEKEASSVGTLNSRERECLVWASEGNTNKEIGKRLGITERTVVYHLGNACRKLRARNRQHAVTRAILTRQIPLEGLDDPE</sequence>
<dbReference type="PROSITE" id="PS00622">
    <property type="entry name" value="HTH_LUXR_1"/>
    <property type="match status" value="1"/>
</dbReference>
<dbReference type="InterPro" id="IPR016032">
    <property type="entry name" value="Sig_transdc_resp-reg_C-effctor"/>
</dbReference>
<name>A0ABS0AR49_9GAMM</name>
<dbReference type="InterPro" id="IPR000792">
    <property type="entry name" value="Tscrpt_reg_LuxR_C"/>
</dbReference>
<evidence type="ECO:0000256" key="1">
    <source>
        <dbReference type="ARBA" id="ARBA00023015"/>
    </source>
</evidence>
<proteinExistence type="predicted"/>
<evidence type="ECO:0000256" key="3">
    <source>
        <dbReference type="ARBA" id="ARBA00023163"/>
    </source>
</evidence>
<keyword evidence="1" id="KW-0805">Transcription regulation</keyword>
<evidence type="ECO:0000259" key="4">
    <source>
        <dbReference type="PROSITE" id="PS50043"/>
    </source>
</evidence>
<gene>
    <name evidence="5" type="ORF">Y5W_01250</name>
</gene>
<dbReference type="InterPro" id="IPR036693">
    <property type="entry name" value="TF_LuxR_autoind-bd_dom_sf"/>
</dbReference>
<dbReference type="Proteomes" id="UP000662703">
    <property type="component" value="Unassembled WGS sequence"/>
</dbReference>
<dbReference type="Gene3D" id="1.10.10.10">
    <property type="entry name" value="Winged helix-like DNA-binding domain superfamily/Winged helix DNA-binding domain"/>
    <property type="match status" value="1"/>
</dbReference>
<dbReference type="SMART" id="SM00421">
    <property type="entry name" value="HTH_LUXR"/>
    <property type="match status" value="1"/>
</dbReference>
<dbReference type="Pfam" id="PF00196">
    <property type="entry name" value="GerE"/>
    <property type="match status" value="1"/>
</dbReference>